<reference evidence="2 3" key="1">
    <citation type="journal article" date="2014" name="BMC Genomics">
        <title>Genome sequencing of four Aureobasidium pullulans varieties: biotechnological potential, stress tolerance, and description of new species.</title>
        <authorList>
            <person name="Gostin Ar C."/>
            <person name="Ohm R.A."/>
            <person name="Kogej T."/>
            <person name="Sonjak S."/>
            <person name="Turk M."/>
            <person name="Zajc J."/>
            <person name="Zalar P."/>
            <person name="Grube M."/>
            <person name="Sun H."/>
            <person name="Han J."/>
            <person name="Sharma A."/>
            <person name="Chiniquy J."/>
            <person name="Ngan C.Y."/>
            <person name="Lipzen A."/>
            <person name="Barry K."/>
            <person name="Grigoriev I.V."/>
            <person name="Gunde-Cimerman N."/>
        </authorList>
    </citation>
    <scope>NUCLEOTIDE SEQUENCE [LARGE SCALE GENOMIC DNA]</scope>
    <source>
        <strain evidence="2 3">EXF-2481</strain>
    </source>
</reference>
<evidence type="ECO:0000313" key="2">
    <source>
        <dbReference type="EMBL" id="KEQ90804.1"/>
    </source>
</evidence>
<keyword evidence="3" id="KW-1185">Reference proteome</keyword>
<gene>
    <name evidence="2" type="ORF">AUEXF2481DRAFT_44698</name>
</gene>
<dbReference type="HOGENOM" id="CLU_080664_6_1_1"/>
<dbReference type="SMART" id="SM00886">
    <property type="entry name" value="Dabb"/>
    <property type="match status" value="1"/>
</dbReference>
<evidence type="ECO:0000313" key="3">
    <source>
        <dbReference type="Proteomes" id="UP000030641"/>
    </source>
</evidence>
<accession>A0A074Y4C0</accession>
<name>A0A074Y4C0_AURSE</name>
<dbReference type="PROSITE" id="PS51502">
    <property type="entry name" value="S_R_A_B_BARREL"/>
    <property type="match status" value="1"/>
</dbReference>
<protein>
    <recommendedName>
        <fullName evidence="1">Stress-response A/B barrel domain-containing protein</fullName>
    </recommendedName>
</protein>
<dbReference type="OMA" id="QIATWKE"/>
<dbReference type="Proteomes" id="UP000030641">
    <property type="component" value="Unassembled WGS sequence"/>
</dbReference>
<dbReference type="AlphaFoldDB" id="A0A074Y4C0"/>
<dbReference type="Gene3D" id="3.30.70.100">
    <property type="match status" value="1"/>
</dbReference>
<sequence length="81" mass="9027">MPVYHIVLFKLKPDVSQDNVVELEETAASLHGKIPGLIKIDVEAPHPPTAHRGQGYYMGLVARLDGPDRIASYAEHMEHQK</sequence>
<dbReference type="STRING" id="1043005.A0A074Y4C0"/>
<dbReference type="InterPro" id="IPR013097">
    <property type="entry name" value="Dabb"/>
</dbReference>
<dbReference type="EMBL" id="KL584785">
    <property type="protein sequence ID" value="KEQ90804.1"/>
    <property type="molecule type" value="Genomic_DNA"/>
</dbReference>
<feature type="domain" description="Stress-response A/B barrel" evidence="1">
    <location>
        <begin position="3"/>
        <end position="81"/>
    </location>
</feature>
<proteinExistence type="predicted"/>
<dbReference type="InParanoid" id="A0A074Y4C0"/>
<dbReference type="GeneID" id="25367742"/>
<dbReference type="SUPFAM" id="SSF54909">
    <property type="entry name" value="Dimeric alpha+beta barrel"/>
    <property type="match status" value="1"/>
</dbReference>
<dbReference type="RefSeq" id="XP_013339302.1">
    <property type="nucleotide sequence ID" value="XM_013483848.1"/>
</dbReference>
<dbReference type="InterPro" id="IPR011008">
    <property type="entry name" value="Dimeric_a/b-barrel"/>
</dbReference>
<evidence type="ECO:0000259" key="1">
    <source>
        <dbReference type="PROSITE" id="PS51502"/>
    </source>
</evidence>
<organism evidence="2 3">
    <name type="scientific">Aureobasidium subglaciale (strain EXF-2481)</name>
    <name type="common">Aureobasidium pullulans var. subglaciale</name>
    <dbReference type="NCBI Taxonomy" id="1043005"/>
    <lineage>
        <taxon>Eukaryota</taxon>
        <taxon>Fungi</taxon>
        <taxon>Dikarya</taxon>
        <taxon>Ascomycota</taxon>
        <taxon>Pezizomycotina</taxon>
        <taxon>Dothideomycetes</taxon>
        <taxon>Dothideomycetidae</taxon>
        <taxon>Dothideales</taxon>
        <taxon>Saccotheciaceae</taxon>
        <taxon>Aureobasidium</taxon>
    </lineage>
</organism>
<dbReference type="OrthoDB" id="42919at2759"/>
<dbReference type="Pfam" id="PF07876">
    <property type="entry name" value="Dabb"/>
    <property type="match status" value="1"/>
</dbReference>